<dbReference type="Proteomes" id="UP000626148">
    <property type="component" value="Unassembled WGS sequence"/>
</dbReference>
<reference evidence="1" key="1">
    <citation type="journal article" date="2014" name="Int. J. Syst. Evol. Microbiol.">
        <title>Complete genome sequence of Corynebacterium casei LMG S-19264T (=DSM 44701T), isolated from a smear-ripened cheese.</title>
        <authorList>
            <consortium name="US DOE Joint Genome Institute (JGI-PGF)"/>
            <person name="Walter F."/>
            <person name="Albersmeier A."/>
            <person name="Kalinowski J."/>
            <person name="Ruckert C."/>
        </authorList>
    </citation>
    <scope>NUCLEOTIDE SEQUENCE</scope>
    <source>
        <strain evidence="1">KCTC 22169</strain>
    </source>
</reference>
<gene>
    <name evidence="1" type="ORF">GCM10007392_19590</name>
</gene>
<accession>A0A918K945</accession>
<organism evidence="1 2">
    <name type="scientific">Saccharospirillum salsuginis</name>
    <dbReference type="NCBI Taxonomy" id="418750"/>
    <lineage>
        <taxon>Bacteria</taxon>
        <taxon>Pseudomonadati</taxon>
        <taxon>Pseudomonadota</taxon>
        <taxon>Gammaproteobacteria</taxon>
        <taxon>Oceanospirillales</taxon>
        <taxon>Saccharospirillaceae</taxon>
        <taxon>Saccharospirillum</taxon>
    </lineage>
</organism>
<sequence>MKLAAGQQMTMPGAGLVRKIKVRKADGPVLFRTGAETAPADLGETITFEQVAETVRVENTHTNSNSLELIVIASGEGDVQAAASSVAVSNLDSLQQALSPSDTFSMPGDVTVGAAATQIVPANVDRREVMISLPSSAADSIRIGGAGVTTGSGLELEPGGTVTLNAESAVYGIRVGSVDEAVTVLELRRP</sequence>
<dbReference type="AlphaFoldDB" id="A0A918K945"/>
<name>A0A918K945_9GAMM</name>
<evidence type="ECO:0000313" key="1">
    <source>
        <dbReference type="EMBL" id="GGX52340.1"/>
    </source>
</evidence>
<protein>
    <submittedName>
        <fullName evidence="1">Uncharacterized protein</fullName>
    </submittedName>
</protein>
<dbReference type="EMBL" id="BMXR01000004">
    <property type="protein sequence ID" value="GGX52340.1"/>
    <property type="molecule type" value="Genomic_DNA"/>
</dbReference>
<reference evidence="1" key="2">
    <citation type="submission" date="2020-09" db="EMBL/GenBank/DDBJ databases">
        <authorList>
            <person name="Sun Q."/>
            <person name="Kim S."/>
        </authorList>
    </citation>
    <scope>NUCLEOTIDE SEQUENCE</scope>
    <source>
        <strain evidence="1">KCTC 22169</strain>
    </source>
</reference>
<proteinExistence type="predicted"/>
<comment type="caution">
    <text evidence="1">The sequence shown here is derived from an EMBL/GenBank/DDBJ whole genome shotgun (WGS) entry which is preliminary data.</text>
</comment>
<keyword evidence="2" id="KW-1185">Reference proteome</keyword>
<evidence type="ECO:0000313" key="2">
    <source>
        <dbReference type="Proteomes" id="UP000626148"/>
    </source>
</evidence>